<sequence length="107" mass="12171">MQFLKSKLKGEAGKIVQHLQISTDNYQVRWAPLNHRSRSLCRINKRCKSEYDQEILLATAVINVQAVDEQSDLCASVSDQENQSEPNPSVHKITSPVLLKCNFRKTC</sequence>
<accession>A0AAV1MBB4</accession>
<dbReference type="EMBL" id="CAVLGL010000159">
    <property type="protein sequence ID" value="CAK1604455.1"/>
    <property type="molecule type" value="Genomic_DNA"/>
</dbReference>
<dbReference type="Proteomes" id="UP001314205">
    <property type="component" value="Unassembled WGS sequence"/>
</dbReference>
<evidence type="ECO:0000313" key="2">
    <source>
        <dbReference type="Proteomes" id="UP001314205"/>
    </source>
</evidence>
<dbReference type="Pfam" id="PF03564">
    <property type="entry name" value="DUF1759"/>
    <property type="match status" value="1"/>
</dbReference>
<gene>
    <name evidence="1" type="ORF">PARMNEM_LOCUS22669</name>
</gene>
<dbReference type="AlphaFoldDB" id="A0AAV1MBB4"/>
<reference evidence="1 2" key="1">
    <citation type="submission" date="2023-11" db="EMBL/GenBank/DDBJ databases">
        <authorList>
            <person name="Hedman E."/>
            <person name="Englund M."/>
            <person name="Stromberg M."/>
            <person name="Nyberg Akerstrom W."/>
            <person name="Nylinder S."/>
            <person name="Jareborg N."/>
            <person name="Kallberg Y."/>
            <person name="Kronander E."/>
        </authorList>
    </citation>
    <scope>NUCLEOTIDE SEQUENCE [LARGE SCALE GENOMIC DNA]</scope>
</reference>
<organism evidence="1 2">
    <name type="scientific">Parnassius mnemosyne</name>
    <name type="common">clouded apollo</name>
    <dbReference type="NCBI Taxonomy" id="213953"/>
    <lineage>
        <taxon>Eukaryota</taxon>
        <taxon>Metazoa</taxon>
        <taxon>Ecdysozoa</taxon>
        <taxon>Arthropoda</taxon>
        <taxon>Hexapoda</taxon>
        <taxon>Insecta</taxon>
        <taxon>Pterygota</taxon>
        <taxon>Neoptera</taxon>
        <taxon>Endopterygota</taxon>
        <taxon>Lepidoptera</taxon>
        <taxon>Glossata</taxon>
        <taxon>Ditrysia</taxon>
        <taxon>Papilionoidea</taxon>
        <taxon>Papilionidae</taxon>
        <taxon>Parnassiinae</taxon>
        <taxon>Parnassini</taxon>
        <taxon>Parnassius</taxon>
        <taxon>Driopa</taxon>
    </lineage>
</organism>
<comment type="caution">
    <text evidence="1">The sequence shown here is derived from an EMBL/GenBank/DDBJ whole genome shotgun (WGS) entry which is preliminary data.</text>
</comment>
<evidence type="ECO:0000313" key="1">
    <source>
        <dbReference type="EMBL" id="CAK1604455.1"/>
    </source>
</evidence>
<name>A0AAV1MBB4_9NEOP</name>
<dbReference type="InterPro" id="IPR005312">
    <property type="entry name" value="DUF1759"/>
</dbReference>
<keyword evidence="2" id="KW-1185">Reference proteome</keyword>
<protein>
    <submittedName>
        <fullName evidence="1">Uncharacterized protein</fullName>
    </submittedName>
</protein>
<proteinExistence type="predicted"/>